<feature type="compositionally biased region" description="Polar residues" evidence="1">
    <location>
        <begin position="25"/>
        <end position="37"/>
    </location>
</feature>
<organism evidence="4 5">
    <name type="scientific">Penicillium brevicompactum</name>
    <dbReference type="NCBI Taxonomy" id="5074"/>
    <lineage>
        <taxon>Eukaryota</taxon>
        <taxon>Fungi</taxon>
        <taxon>Dikarya</taxon>
        <taxon>Ascomycota</taxon>
        <taxon>Pezizomycotina</taxon>
        <taxon>Eurotiomycetes</taxon>
        <taxon>Eurotiomycetidae</taxon>
        <taxon>Eurotiales</taxon>
        <taxon>Aspergillaceae</taxon>
        <taxon>Penicillium</taxon>
    </lineage>
</organism>
<proteinExistence type="predicted"/>
<feature type="compositionally biased region" description="Polar residues" evidence="1">
    <location>
        <begin position="256"/>
        <end position="266"/>
    </location>
</feature>
<dbReference type="PANTHER" id="PTHR24135:SF28">
    <property type="entry name" value="LD13733P"/>
    <property type="match status" value="1"/>
</dbReference>
<dbReference type="SMART" id="SM00314">
    <property type="entry name" value="RA"/>
    <property type="match status" value="1"/>
</dbReference>
<evidence type="ECO:0000259" key="3">
    <source>
        <dbReference type="PROSITE" id="PS50200"/>
    </source>
</evidence>
<evidence type="ECO:0000313" key="4">
    <source>
        <dbReference type="EMBL" id="KAJ5329555.1"/>
    </source>
</evidence>
<accession>A0A9W9UCT8</accession>
<feature type="compositionally biased region" description="Polar residues" evidence="1">
    <location>
        <begin position="218"/>
        <end position="244"/>
    </location>
</feature>
<dbReference type="Gene3D" id="1.10.150.50">
    <property type="entry name" value="Transcription Factor, Ets-1"/>
    <property type="match status" value="1"/>
</dbReference>
<dbReference type="Pfam" id="PF00788">
    <property type="entry name" value="RA"/>
    <property type="match status" value="1"/>
</dbReference>
<evidence type="ECO:0000256" key="1">
    <source>
        <dbReference type="SAM" id="MobiDB-lite"/>
    </source>
</evidence>
<feature type="compositionally biased region" description="Low complexity" evidence="1">
    <location>
        <begin position="482"/>
        <end position="498"/>
    </location>
</feature>
<feature type="compositionally biased region" description="Low complexity" evidence="1">
    <location>
        <begin position="293"/>
        <end position="308"/>
    </location>
</feature>
<dbReference type="InterPro" id="IPR051569">
    <property type="entry name" value="SHANK"/>
</dbReference>
<dbReference type="InterPro" id="IPR013761">
    <property type="entry name" value="SAM/pointed_sf"/>
</dbReference>
<feature type="compositionally biased region" description="Polar residues" evidence="1">
    <location>
        <begin position="359"/>
        <end position="375"/>
    </location>
</feature>
<feature type="compositionally biased region" description="Polar residues" evidence="1">
    <location>
        <begin position="323"/>
        <end position="341"/>
    </location>
</feature>
<reference evidence="4" key="2">
    <citation type="journal article" date="2023" name="IMA Fungus">
        <title>Comparative genomic study of the Penicillium genus elucidates a diverse pangenome and 15 lateral gene transfer events.</title>
        <authorList>
            <person name="Petersen C."/>
            <person name="Sorensen T."/>
            <person name="Nielsen M.R."/>
            <person name="Sondergaard T.E."/>
            <person name="Sorensen J.L."/>
            <person name="Fitzpatrick D.A."/>
            <person name="Frisvad J.C."/>
            <person name="Nielsen K.L."/>
        </authorList>
    </citation>
    <scope>NUCLEOTIDE SEQUENCE</scope>
    <source>
        <strain evidence="4">IBT 35673</strain>
    </source>
</reference>
<dbReference type="PROSITE" id="PS50200">
    <property type="entry name" value="RA"/>
    <property type="match status" value="1"/>
</dbReference>
<dbReference type="GO" id="GO:0007165">
    <property type="term" value="P:signal transduction"/>
    <property type="evidence" value="ECO:0007669"/>
    <property type="project" value="InterPro"/>
</dbReference>
<feature type="compositionally biased region" description="Polar residues" evidence="1">
    <location>
        <begin position="282"/>
        <end position="292"/>
    </location>
</feature>
<reference evidence="4" key="1">
    <citation type="submission" date="2022-12" db="EMBL/GenBank/DDBJ databases">
        <authorList>
            <person name="Petersen C."/>
        </authorList>
    </citation>
    <scope>NUCLEOTIDE SEQUENCE</scope>
    <source>
        <strain evidence="4">IBT 35673</strain>
    </source>
</reference>
<feature type="region of interest" description="Disordered" evidence="1">
    <location>
        <begin position="25"/>
        <end position="59"/>
    </location>
</feature>
<sequence>MSLHTSYHADSDADDEYERSVITSPHLQIDSESSPTDSEIHSSEHTPTKFGHPMDGPRSPRTLMTEWGVDECKEFLTSLGLLQYHGTFRENGIVGEALVALKHEELKEMGINSVGHRLTILKSVYEIKVKQDVPLDADHYIPLSADQSMNETATQEDLARLIKSIQLRDEKLMLVETELRRITDDYRRLREEILPVIKIAKDRSHPLPPPSSGGQPPENWQDSTATLTSPSQLNVSNNDTSTSKIARAFSKRMHPSGSTPKNNSPTHIPPMIHEGRAHHDNMNPSAGSLAQTSHLTSSLSGGSQLSPGIPSPTSPHTHHGHPQTLNPRSYTQPSSGTNRNTAYDYPEQTPTIHSRDRLTPSQLPSSRAETPSTASRLDPRMDHRAESRAESRAGGGGSENPSSVEIFKSFRVSWEDPCYKVLPAALKKYNINSDWKNYALYIVYGDQERCLELQEKPLLLFKQLEKEGRKPMFMLRKIHMDNPSGTPGPGATAPNSAGFEGGRQGQINLPGGVL</sequence>
<dbReference type="Proteomes" id="UP001147695">
    <property type="component" value="Unassembled WGS sequence"/>
</dbReference>
<protein>
    <submittedName>
        <fullName evidence="4">Ras-association</fullName>
    </submittedName>
</protein>
<feature type="region of interest" description="Disordered" evidence="1">
    <location>
        <begin position="482"/>
        <end position="504"/>
    </location>
</feature>
<feature type="region of interest" description="Disordered" evidence="1">
    <location>
        <begin position="200"/>
        <end position="402"/>
    </location>
</feature>
<dbReference type="InterPro" id="IPR001660">
    <property type="entry name" value="SAM"/>
</dbReference>
<dbReference type="InterPro" id="IPR029071">
    <property type="entry name" value="Ubiquitin-like_domsf"/>
</dbReference>
<dbReference type="SUPFAM" id="SSF54236">
    <property type="entry name" value="Ubiquitin-like"/>
    <property type="match status" value="1"/>
</dbReference>
<dbReference type="PANTHER" id="PTHR24135">
    <property type="entry name" value="SH3 AND MULTIPLE ANKYRIN REPEAT DOMAINS PROTEIN"/>
    <property type="match status" value="1"/>
</dbReference>
<gene>
    <name evidence="4" type="ORF">N7452_009945</name>
</gene>
<feature type="compositionally biased region" description="Basic and acidic residues" evidence="1">
    <location>
        <begin position="38"/>
        <end position="47"/>
    </location>
</feature>
<name>A0A9W9UCT8_PENBR</name>
<dbReference type="PROSITE" id="PS50105">
    <property type="entry name" value="SAM_DOMAIN"/>
    <property type="match status" value="1"/>
</dbReference>
<dbReference type="CDD" id="cd09533">
    <property type="entry name" value="SAM_Ste50-like_fungal"/>
    <property type="match status" value="1"/>
</dbReference>
<dbReference type="CDD" id="cd01786">
    <property type="entry name" value="RA_STE50"/>
    <property type="match status" value="1"/>
</dbReference>
<evidence type="ECO:0000259" key="2">
    <source>
        <dbReference type="PROSITE" id="PS50105"/>
    </source>
</evidence>
<feature type="compositionally biased region" description="Basic and acidic residues" evidence="1">
    <location>
        <begin position="377"/>
        <end position="391"/>
    </location>
</feature>
<feature type="domain" description="SAM" evidence="2">
    <location>
        <begin position="67"/>
        <end position="130"/>
    </location>
</feature>
<dbReference type="EMBL" id="JAPZBQ010000005">
    <property type="protein sequence ID" value="KAJ5329555.1"/>
    <property type="molecule type" value="Genomic_DNA"/>
</dbReference>
<dbReference type="SMART" id="SM00454">
    <property type="entry name" value="SAM"/>
    <property type="match status" value="1"/>
</dbReference>
<dbReference type="AlphaFoldDB" id="A0A9W9UCT8"/>
<dbReference type="Pfam" id="PF07647">
    <property type="entry name" value="SAM_2"/>
    <property type="match status" value="1"/>
</dbReference>
<evidence type="ECO:0000313" key="5">
    <source>
        <dbReference type="Proteomes" id="UP001147695"/>
    </source>
</evidence>
<dbReference type="InterPro" id="IPR000159">
    <property type="entry name" value="RA_dom"/>
</dbReference>
<dbReference type="Gene3D" id="3.10.20.90">
    <property type="entry name" value="Phosphatidylinositol 3-kinase Catalytic Subunit, Chain A, domain 1"/>
    <property type="match status" value="1"/>
</dbReference>
<dbReference type="SUPFAM" id="SSF47769">
    <property type="entry name" value="SAM/Pointed domain"/>
    <property type="match status" value="1"/>
</dbReference>
<comment type="caution">
    <text evidence="4">The sequence shown here is derived from an EMBL/GenBank/DDBJ whole genome shotgun (WGS) entry which is preliminary data.</text>
</comment>
<feature type="domain" description="Ras-associating" evidence="3">
    <location>
        <begin position="407"/>
        <end position="480"/>
    </location>
</feature>